<gene>
    <name evidence="9" type="ORF">Ocin01_02334</name>
</gene>
<dbReference type="OMA" id="PTDSNAW"/>
<dbReference type="PANTHER" id="PTHR10130:SF0">
    <property type="entry name" value="GH08708P"/>
    <property type="match status" value="1"/>
</dbReference>
<evidence type="ECO:0000256" key="6">
    <source>
        <dbReference type="ARBA" id="ARBA00022803"/>
    </source>
</evidence>
<keyword evidence="7" id="KW-0576">Peroxisome</keyword>
<feature type="repeat" description="TPR" evidence="8">
    <location>
        <begin position="469"/>
        <end position="502"/>
    </location>
</feature>
<dbReference type="GO" id="GO:0005052">
    <property type="term" value="F:peroxisome matrix targeting signal-1 binding"/>
    <property type="evidence" value="ECO:0007669"/>
    <property type="project" value="TreeGrafter"/>
</dbReference>
<evidence type="ECO:0000256" key="7">
    <source>
        <dbReference type="ARBA" id="ARBA00023140"/>
    </source>
</evidence>
<dbReference type="OrthoDB" id="10006023at2759"/>
<sequence length="622" mass="68964">MSMKELLSSDCGQLNPVLQVASHFTGPGTSGGDGGAVGPSHLVGRPNQNYSAPLNEIGGPAEALLPPTTFRMDSLLKEIQSLDRTQGPTQAPRVVDLTSNAEWVQEFRSSDLVANHGMDQRWAEEFHTNGTLDFDRAWEDPTISFQPPVMHPSYLAQMPPISSHVQDPVLDNAKDLLEDSKWTHEYDQQSKTELMTTAEEFLSSITDPQIKATEFMTFVEKLSTGETSLTQSDRQESRLNNWLNEYETEAAGTSSEIWSQEFGSAVDGDSESMTPNERQEFWQKLQNEWDKVAEESGHHPWLSDISQQYEEAYHFEEENPYREADDPLEEGKRRLAASEIPHAALLFEAAVQADPTSPEAWYLLGTTQALNEQDPQAISALSKCLEIQPDNLKALMALAASLTNESYHLQACRTLQNWLKQNPKYSDLVPDHIEKPSPTASILPSNELASVQNLYIKAARKSPMQDLDPDVQCGLGILFNLSSDYEKAADCFQSAVSADPNNALLWNRLGATMANGGKSAESIGAYSKALEIIPGFIRTRYNLGIACVNLEAYKEAAEHFLSALNMQATSKSALSRENFKNNMSDSIWTSLRMVLHLLDKGKLSSAVDRRDLGLLNQEFGVA</sequence>
<dbReference type="SUPFAM" id="SSF48452">
    <property type="entry name" value="TPR-like"/>
    <property type="match status" value="1"/>
</dbReference>
<dbReference type="GO" id="GO:0005829">
    <property type="term" value="C:cytosol"/>
    <property type="evidence" value="ECO:0007669"/>
    <property type="project" value="TreeGrafter"/>
</dbReference>
<dbReference type="Pfam" id="PF13432">
    <property type="entry name" value="TPR_16"/>
    <property type="match status" value="2"/>
</dbReference>
<dbReference type="InterPro" id="IPR024111">
    <property type="entry name" value="PEX5/PEX5L"/>
</dbReference>
<evidence type="ECO:0000256" key="5">
    <source>
        <dbReference type="ARBA" id="ARBA00022737"/>
    </source>
</evidence>
<protein>
    <submittedName>
        <fullName evidence="9">Peroxisomal targeting signal 1 receptor</fullName>
    </submittedName>
</protein>
<dbReference type="Proteomes" id="UP000094527">
    <property type="component" value="Unassembled WGS sequence"/>
</dbReference>
<name>A0A1D2NHA3_ORCCI</name>
<keyword evidence="4" id="KW-0963">Cytoplasm</keyword>
<dbReference type="InterPro" id="IPR011990">
    <property type="entry name" value="TPR-like_helical_dom_sf"/>
</dbReference>
<evidence type="ECO:0000313" key="9">
    <source>
        <dbReference type="EMBL" id="ODN04346.1"/>
    </source>
</evidence>
<proteinExistence type="inferred from homology"/>
<dbReference type="STRING" id="48709.A0A1D2NHA3"/>
<feature type="repeat" description="TPR" evidence="8">
    <location>
        <begin position="503"/>
        <end position="536"/>
    </location>
</feature>
<evidence type="ECO:0000256" key="8">
    <source>
        <dbReference type="PROSITE-ProRule" id="PRU00339"/>
    </source>
</evidence>
<comment type="subcellular location">
    <subcellularLocation>
        <location evidence="2">Cytoplasm</location>
    </subcellularLocation>
    <subcellularLocation>
        <location evidence="1">Peroxisome</location>
    </subcellularLocation>
</comment>
<dbReference type="PANTHER" id="PTHR10130">
    <property type="entry name" value="PEROXISOMAL TARGETING SIGNAL 1 RECEPTOR PEX5"/>
    <property type="match status" value="1"/>
</dbReference>
<dbReference type="GO" id="GO:0016560">
    <property type="term" value="P:protein import into peroxisome matrix, docking"/>
    <property type="evidence" value="ECO:0007669"/>
    <property type="project" value="TreeGrafter"/>
</dbReference>
<dbReference type="GO" id="GO:0005778">
    <property type="term" value="C:peroxisomal membrane"/>
    <property type="evidence" value="ECO:0007669"/>
    <property type="project" value="TreeGrafter"/>
</dbReference>
<keyword evidence="10" id="KW-1185">Reference proteome</keyword>
<keyword evidence="9" id="KW-0675">Receptor</keyword>
<feature type="repeat" description="TPR" evidence="8">
    <location>
        <begin position="358"/>
        <end position="391"/>
    </location>
</feature>
<accession>A0A1D2NHA3</accession>
<reference evidence="9 10" key="1">
    <citation type="journal article" date="2016" name="Genome Biol. Evol.">
        <title>Gene Family Evolution Reflects Adaptation to Soil Environmental Stressors in the Genome of the Collembolan Orchesella cincta.</title>
        <authorList>
            <person name="Faddeeva-Vakhrusheva A."/>
            <person name="Derks M.F."/>
            <person name="Anvar S.Y."/>
            <person name="Agamennone V."/>
            <person name="Suring W."/>
            <person name="Smit S."/>
            <person name="van Straalen N.M."/>
            <person name="Roelofs D."/>
        </authorList>
    </citation>
    <scope>NUCLEOTIDE SEQUENCE [LARGE SCALE GENOMIC DNA]</scope>
    <source>
        <tissue evidence="9">Mixed pool</tissue>
    </source>
</reference>
<evidence type="ECO:0000256" key="2">
    <source>
        <dbReference type="ARBA" id="ARBA00004496"/>
    </source>
</evidence>
<keyword evidence="6 8" id="KW-0802">TPR repeat</keyword>
<evidence type="ECO:0000313" key="10">
    <source>
        <dbReference type="Proteomes" id="UP000094527"/>
    </source>
</evidence>
<dbReference type="EMBL" id="LJIJ01000046">
    <property type="protein sequence ID" value="ODN04346.1"/>
    <property type="molecule type" value="Genomic_DNA"/>
</dbReference>
<comment type="similarity">
    <text evidence="3">Belongs to the peroxisomal targeting signal receptor family.</text>
</comment>
<evidence type="ECO:0000256" key="1">
    <source>
        <dbReference type="ARBA" id="ARBA00004275"/>
    </source>
</evidence>
<dbReference type="Gene3D" id="1.25.40.10">
    <property type="entry name" value="Tetratricopeptide repeat domain"/>
    <property type="match status" value="1"/>
</dbReference>
<dbReference type="InterPro" id="IPR019734">
    <property type="entry name" value="TPR_rpt"/>
</dbReference>
<keyword evidence="5" id="KW-0677">Repeat</keyword>
<evidence type="ECO:0000256" key="4">
    <source>
        <dbReference type="ARBA" id="ARBA00022490"/>
    </source>
</evidence>
<comment type="caution">
    <text evidence="9">The sequence shown here is derived from an EMBL/GenBank/DDBJ whole genome shotgun (WGS) entry which is preliminary data.</text>
</comment>
<organism evidence="9 10">
    <name type="scientific">Orchesella cincta</name>
    <name type="common">Springtail</name>
    <name type="synonym">Podura cincta</name>
    <dbReference type="NCBI Taxonomy" id="48709"/>
    <lineage>
        <taxon>Eukaryota</taxon>
        <taxon>Metazoa</taxon>
        <taxon>Ecdysozoa</taxon>
        <taxon>Arthropoda</taxon>
        <taxon>Hexapoda</taxon>
        <taxon>Collembola</taxon>
        <taxon>Entomobryomorpha</taxon>
        <taxon>Entomobryoidea</taxon>
        <taxon>Orchesellidae</taxon>
        <taxon>Orchesellinae</taxon>
        <taxon>Orchesella</taxon>
    </lineage>
</organism>
<dbReference type="PROSITE" id="PS50005">
    <property type="entry name" value="TPR"/>
    <property type="match status" value="3"/>
</dbReference>
<dbReference type="SMART" id="SM00028">
    <property type="entry name" value="TPR"/>
    <property type="match status" value="4"/>
</dbReference>
<evidence type="ECO:0000256" key="3">
    <source>
        <dbReference type="ARBA" id="ARBA00005348"/>
    </source>
</evidence>
<dbReference type="AlphaFoldDB" id="A0A1D2NHA3"/>